<dbReference type="InterPro" id="IPR019019">
    <property type="entry name" value="H-type_lectin_domain"/>
</dbReference>
<dbReference type="InterPro" id="IPR037221">
    <property type="entry name" value="H-type_lectin_dom_sf"/>
</dbReference>
<dbReference type="GO" id="GO:0007155">
    <property type="term" value="P:cell adhesion"/>
    <property type="evidence" value="ECO:0007669"/>
    <property type="project" value="InterPro"/>
</dbReference>
<dbReference type="EMBL" id="MU827307">
    <property type="protein sequence ID" value="KAJ7362186.1"/>
    <property type="molecule type" value="Genomic_DNA"/>
</dbReference>
<gene>
    <name evidence="2" type="ORF">OS493_013282</name>
</gene>
<sequence>MRLILGGIERGKIDIQQVGDDGFHCEYASFSSSFSSGTPVRVFASINHGNKSSTVHDTAFIWVEDVTTIHFKACLVQGGQGAGGNTTIDWFAFQGSQSGVYQGETSFTLFTTGTKCSRVAFPQAFSLVPKVQVTVKHGTSNQKQDAMSVWIANVSTSQFEVCLRESRTFDGPHSNIAVNWLAYDNYPSSWEAKELSEVTFSYNEVPAAENNYALCKNVNFTNPFYAPPVVLTTVINGGNNNANTACSWLEEITNSYFRVCIKDDAGYDGQRGTIIVDYLVIGAASTTVTAYPCLYTDLLVVVKAAARHTKNRSALRTVVHSETCACLSKTYVQHVEIIPSIILEAVQVIIPDKHTQT</sequence>
<proteinExistence type="predicted"/>
<protein>
    <recommendedName>
        <fullName evidence="1">H-type lectin domain-containing protein</fullName>
    </recommendedName>
</protein>
<organism evidence="2 3">
    <name type="scientific">Desmophyllum pertusum</name>
    <dbReference type="NCBI Taxonomy" id="174260"/>
    <lineage>
        <taxon>Eukaryota</taxon>
        <taxon>Metazoa</taxon>
        <taxon>Cnidaria</taxon>
        <taxon>Anthozoa</taxon>
        <taxon>Hexacorallia</taxon>
        <taxon>Scleractinia</taxon>
        <taxon>Caryophylliina</taxon>
        <taxon>Caryophylliidae</taxon>
        <taxon>Desmophyllum</taxon>
    </lineage>
</organism>
<dbReference type="Pfam" id="PF09458">
    <property type="entry name" value="H_lectin"/>
    <property type="match status" value="1"/>
</dbReference>
<evidence type="ECO:0000313" key="3">
    <source>
        <dbReference type="Proteomes" id="UP001163046"/>
    </source>
</evidence>
<dbReference type="SUPFAM" id="SSF141086">
    <property type="entry name" value="Agglutinin HPA-like"/>
    <property type="match status" value="1"/>
</dbReference>
<dbReference type="Proteomes" id="UP001163046">
    <property type="component" value="Unassembled WGS sequence"/>
</dbReference>
<comment type="caution">
    <text evidence="2">The sequence shown here is derived from an EMBL/GenBank/DDBJ whole genome shotgun (WGS) entry which is preliminary data.</text>
</comment>
<dbReference type="GO" id="GO:0030246">
    <property type="term" value="F:carbohydrate binding"/>
    <property type="evidence" value="ECO:0007669"/>
    <property type="project" value="InterPro"/>
</dbReference>
<keyword evidence="3" id="KW-1185">Reference proteome</keyword>
<evidence type="ECO:0000313" key="2">
    <source>
        <dbReference type="EMBL" id="KAJ7362186.1"/>
    </source>
</evidence>
<accession>A0A9W9YQ87</accession>
<reference evidence="2" key="1">
    <citation type="submission" date="2023-01" db="EMBL/GenBank/DDBJ databases">
        <title>Genome assembly of the deep-sea coral Lophelia pertusa.</title>
        <authorList>
            <person name="Herrera S."/>
            <person name="Cordes E."/>
        </authorList>
    </citation>
    <scope>NUCLEOTIDE SEQUENCE</scope>
    <source>
        <strain evidence="2">USNM1676648</strain>
        <tissue evidence="2">Polyp</tissue>
    </source>
</reference>
<evidence type="ECO:0000259" key="1">
    <source>
        <dbReference type="Pfam" id="PF09458"/>
    </source>
</evidence>
<dbReference type="AlphaFoldDB" id="A0A9W9YQ87"/>
<dbReference type="OrthoDB" id="5956782at2759"/>
<dbReference type="Gene3D" id="2.60.40.2080">
    <property type="match status" value="2"/>
</dbReference>
<feature type="domain" description="H-type lectin" evidence="1">
    <location>
        <begin position="118"/>
        <end position="183"/>
    </location>
</feature>
<name>A0A9W9YQ87_9CNID</name>